<keyword evidence="3" id="KW-1185">Reference proteome</keyword>
<feature type="domain" description="F-box" evidence="1">
    <location>
        <begin position="214"/>
        <end position="268"/>
    </location>
</feature>
<dbReference type="AlphaFoldDB" id="A0AAW0EID1"/>
<name>A0AAW0EID1_9AGAR</name>
<gene>
    <name evidence="2" type="ORF">R3P38DRAFT_3301695</name>
</gene>
<dbReference type="InterPro" id="IPR032675">
    <property type="entry name" value="LRR_dom_sf"/>
</dbReference>
<dbReference type="Gene3D" id="1.20.1280.50">
    <property type="match status" value="1"/>
</dbReference>
<evidence type="ECO:0000313" key="2">
    <source>
        <dbReference type="EMBL" id="KAK7064100.1"/>
    </source>
</evidence>
<evidence type="ECO:0000313" key="3">
    <source>
        <dbReference type="Proteomes" id="UP001362999"/>
    </source>
</evidence>
<dbReference type="EMBL" id="JAWWNJ010000001">
    <property type="protein sequence ID" value="KAK7064100.1"/>
    <property type="molecule type" value="Genomic_DNA"/>
</dbReference>
<dbReference type="PROSITE" id="PS50181">
    <property type="entry name" value="FBOX"/>
    <property type="match status" value="1"/>
</dbReference>
<dbReference type="SUPFAM" id="SSF52047">
    <property type="entry name" value="RNI-like"/>
    <property type="match status" value="1"/>
</dbReference>
<dbReference type="Gene3D" id="3.80.10.10">
    <property type="entry name" value="Ribonuclease Inhibitor"/>
    <property type="match status" value="1"/>
</dbReference>
<proteinExistence type="predicted"/>
<dbReference type="InterPro" id="IPR001810">
    <property type="entry name" value="F-box_dom"/>
</dbReference>
<sequence>MTVSSSIGEEDLFEALSTRMDIRIQDLCVGYKLNFWQSQEKTRSLKTPEDLKNLFVSVRAEIKGRRGREADRFKEIQVIIFDIRHDKSKGTGQGARIVSVSSLASFLNPSDQAFIARISALRSPDVTATHTNPPHIPTARAISEHFGRIVARWEPHPFTPQERQQIRLEGLRYLVIARQIEEVQRDIYPRPLPPEVKAQLVFARQSYMLRYFRLFRVNDLPTEILSNIIRFVVWDSMKRPVDARLRITWTCRRWREVAIGDSTLWNAVWYRGSGPKLDRAWAWFDRARQAPLDIRIDGDPEGDELDETDDESKGTISDELTMTAVDMRQILIRLFEKLATIRMLIVVVDDWKSALVVLELLGTFGPSSGVPMLQRFELHRGGLKNEERKSVMWPHIVPQPFLGRATSASLSYLSLNGVPIDWSGSVLQNLTTFDIRRLPSSHSPDVDRFREILVNCPRLQKLSMDGAGPVYAESTQIQTLPPVQLPHLRTLVVADFSRQYAMFLFSLISAPGVNDLTLMNLCGDDYLPLFLQLHGAFPKVRLLTTYSIQFDVGPQGLAAMTRWLDSMPNLCYLRVANVANQFFGLFFRREDLRNPVSPHLTAVDCQSIEPTILLQWASDRMKFGTPLRKIYISEELGGRLTTEQISELTGICTLAKLPRGATTPEEEALSM</sequence>
<dbReference type="Proteomes" id="UP001362999">
    <property type="component" value="Unassembled WGS sequence"/>
</dbReference>
<reference evidence="2 3" key="1">
    <citation type="journal article" date="2024" name="J Genomics">
        <title>Draft genome sequencing and assembly of Favolaschia claudopus CIRM-BRFM 2984 isolated from oak limbs.</title>
        <authorList>
            <person name="Navarro D."/>
            <person name="Drula E."/>
            <person name="Chaduli D."/>
            <person name="Cazenave R."/>
            <person name="Ahrendt S."/>
            <person name="Wang J."/>
            <person name="Lipzen A."/>
            <person name="Daum C."/>
            <person name="Barry K."/>
            <person name="Grigoriev I.V."/>
            <person name="Favel A."/>
            <person name="Rosso M.N."/>
            <person name="Martin F."/>
        </authorList>
    </citation>
    <scope>NUCLEOTIDE SEQUENCE [LARGE SCALE GENOMIC DNA]</scope>
    <source>
        <strain evidence="2 3">CIRM-BRFM 2984</strain>
    </source>
</reference>
<protein>
    <submittedName>
        <fullName evidence="2">F-box domain-containing protein</fullName>
    </submittedName>
</protein>
<evidence type="ECO:0000259" key="1">
    <source>
        <dbReference type="PROSITE" id="PS50181"/>
    </source>
</evidence>
<comment type="caution">
    <text evidence="2">The sequence shown here is derived from an EMBL/GenBank/DDBJ whole genome shotgun (WGS) entry which is preliminary data.</text>
</comment>
<organism evidence="2 3">
    <name type="scientific">Favolaschia claudopus</name>
    <dbReference type="NCBI Taxonomy" id="2862362"/>
    <lineage>
        <taxon>Eukaryota</taxon>
        <taxon>Fungi</taxon>
        <taxon>Dikarya</taxon>
        <taxon>Basidiomycota</taxon>
        <taxon>Agaricomycotina</taxon>
        <taxon>Agaricomycetes</taxon>
        <taxon>Agaricomycetidae</taxon>
        <taxon>Agaricales</taxon>
        <taxon>Marasmiineae</taxon>
        <taxon>Mycenaceae</taxon>
        <taxon>Favolaschia</taxon>
    </lineage>
</organism>
<dbReference type="SUPFAM" id="SSF81383">
    <property type="entry name" value="F-box domain"/>
    <property type="match status" value="1"/>
</dbReference>
<dbReference type="InterPro" id="IPR036047">
    <property type="entry name" value="F-box-like_dom_sf"/>
</dbReference>
<accession>A0AAW0EID1</accession>